<dbReference type="AlphaFoldDB" id="A0A6S7I827"/>
<keyword evidence="5" id="KW-1185">Reference proteome</keyword>
<feature type="region of interest" description="Disordered" evidence="3">
    <location>
        <begin position="177"/>
        <end position="221"/>
    </location>
</feature>
<evidence type="ECO:0000256" key="3">
    <source>
        <dbReference type="SAM" id="MobiDB-lite"/>
    </source>
</evidence>
<gene>
    <name evidence="4" type="ORF">PACLA_8A056669</name>
</gene>
<dbReference type="InterPro" id="IPR051681">
    <property type="entry name" value="Ser/Thr_Kinases-Pseudokinases"/>
</dbReference>
<keyword evidence="1" id="KW-0547">Nucleotide-binding</keyword>
<reference evidence="4" key="1">
    <citation type="submission" date="2020-04" db="EMBL/GenBank/DDBJ databases">
        <authorList>
            <person name="Alioto T."/>
            <person name="Alioto T."/>
            <person name="Gomez Garrido J."/>
        </authorList>
    </citation>
    <scope>NUCLEOTIDE SEQUENCE</scope>
    <source>
        <strain evidence="4">A484AB</strain>
    </source>
</reference>
<dbReference type="GO" id="GO:0004672">
    <property type="term" value="F:protein kinase activity"/>
    <property type="evidence" value="ECO:0007669"/>
    <property type="project" value="InterPro"/>
</dbReference>
<name>A0A6S7I827_PARCT</name>
<keyword evidence="4" id="KW-0808">Transferase</keyword>
<feature type="region of interest" description="Disordered" evidence="3">
    <location>
        <begin position="42"/>
        <end position="95"/>
    </location>
</feature>
<dbReference type="PROSITE" id="PS00109">
    <property type="entry name" value="PROTEIN_KINASE_TYR"/>
    <property type="match status" value="1"/>
</dbReference>
<keyword evidence="2" id="KW-0067">ATP-binding</keyword>
<dbReference type="GO" id="GO:0005524">
    <property type="term" value="F:ATP binding"/>
    <property type="evidence" value="ECO:0007669"/>
    <property type="project" value="UniProtKB-KW"/>
</dbReference>
<feature type="region of interest" description="Disordered" evidence="3">
    <location>
        <begin position="1"/>
        <end position="27"/>
    </location>
</feature>
<dbReference type="Gene3D" id="1.10.510.10">
    <property type="entry name" value="Transferase(Phosphotransferase) domain 1"/>
    <property type="match status" value="1"/>
</dbReference>
<dbReference type="SUPFAM" id="SSF56112">
    <property type="entry name" value="Protein kinase-like (PK-like)"/>
    <property type="match status" value="1"/>
</dbReference>
<evidence type="ECO:0000256" key="2">
    <source>
        <dbReference type="ARBA" id="ARBA00022840"/>
    </source>
</evidence>
<feature type="compositionally biased region" description="Low complexity" evidence="3">
    <location>
        <begin position="42"/>
        <end position="52"/>
    </location>
</feature>
<dbReference type="PANTHER" id="PTHR44329">
    <property type="entry name" value="SERINE/THREONINE-PROTEIN KINASE TNNI3K-RELATED"/>
    <property type="match status" value="1"/>
</dbReference>
<dbReference type="PROSITE" id="PS50011">
    <property type="entry name" value="PROTEIN_KINASE_DOM"/>
    <property type="match status" value="1"/>
</dbReference>
<protein>
    <submittedName>
        <fullName evidence="4">Probable serine threonine- kinase DDB_G0271682</fullName>
    </submittedName>
</protein>
<evidence type="ECO:0000313" key="5">
    <source>
        <dbReference type="Proteomes" id="UP001152795"/>
    </source>
</evidence>
<dbReference type="GO" id="GO:0097527">
    <property type="term" value="P:necroptotic signaling pathway"/>
    <property type="evidence" value="ECO:0007669"/>
    <property type="project" value="TreeGrafter"/>
</dbReference>
<feature type="compositionally biased region" description="Basic and acidic residues" evidence="3">
    <location>
        <begin position="56"/>
        <end position="73"/>
    </location>
</feature>
<dbReference type="PANTHER" id="PTHR44329:SF298">
    <property type="entry name" value="MIXED LINEAGE KINASE DOMAIN-LIKE PROTEIN"/>
    <property type="match status" value="1"/>
</dbReference>
<dbReference type="EMBL" id="CACRXK020007375">
    <property type="protein sequence ID" value="CAB4012090.1"/>
    <property type="molecule type" value="Genomic_DNA"/>
</dbReference>
<dbReference type="InterPro" id="IPR008266">
    <property type="entry name" value="Tyr_kinase_AS"/>
</dbReference>
<organism evidence="4 5">
    <name type="scientific">Paramuricea clavata</name>
    <name type="common">Red gorgonian</name>
    <name type="synonym">Violescent sea-whip</name>
    <dbReference type="NCBI Taxonomy" id="317549"/>
    <lineage>
        <taxon>Eukaryota</taxon>
        <taxon>Metazoa</taxon>
        <taxon>Cnidaria</taxon>
        <taxon>Anthozoa</taxon>
        <taxon>Octocorallia</taxon>
        <taxon>Malacalcyonacea</taxon>
        <taxon>Plexauridae</taxon>
        <taxon>Paramuricea</taxon>
    </lineage>
</organism>
<dbReference type="InterPro" id="IPR000719">
    <property type="entry name" value="Prot_kinase_dom"/>
</dbReference>
<accession>A0A6S7I827</accession>
<feature type="compositionally biased region" description="Basic and acidic residues" evidence="3">
    <location>
        <begin position="190"/>
        <end position="221"/>
    </location>
</feature>
<keyword evidence="4" id="KW-0418">Kinase</keyword>
<proteinExistence type="predicted"/>
<dbReference type="OrthoDB" id="5963884at2759"/>
<feature type="non-terminal residue" evidence="4">
    <location>
        <position position="484"/>
    </location>
</feature>
<evidence type="ECO:0000313" key="4">
    <source>
        <dbReference type="EMBL" id="CAB4012090.1"/>
    </source>
</evidence>
<dbReference type="Gene3D" id="3.30.200.20">
    <property type="entry name" value="Phosphorylase Kinase, domain 1"/>
    <property type="match status" value="1"/>
</dbReference>
<dbReference type="Proteomes" id="UP001152795">
    <property type="component" value="Unassembled WGS sequence"/>
</dbReference>
<sequence>DRKQINQQFQKDESDMGENKNGLTYKNDALSTKIQRLQKEIQQLQQHEQVQQGNNKMHEHSQKRREEKSEMEYHNQQLRREKRQAQYENQELREENTKSIDKICQLEHAKVQMENEIQQLKDDKSKMENENQQIRRVKHQVESENQQLREKNTKSIDEIRQLREAKGQMENEIQQLKDEKSEMENGNQQLKDEKSEMENENQQIRREKSQLENENQHLRQETDDIIKSGSVVVSNEILGRGAWGTVYRRDFFGTKVAVKEFYEIILSPHNAGILDREIEIASQCRHPNLLQFICATKNDQHHLLIVTEFLDMTLRTLLEERAREKLQLKYQEVKSISFDVARGLNYFHSKTPNPIIHRDVSSANVLLWIENGAVRRAKISDYGSANFMQVCNTPNAGSPLYAAPEASREIQDPKVDVFSYGLLVCEMYVCELPRPEQIERKGQIEKIQNAGIKRLVERCTEIQPQQRPTMQDVIGFWSTKLEYF</sequence>
<comment type="caution">
    <text evidence="4">The sequence shown here is derived from an EMBL/GenBank/DDBJ whole genome shotgun (WGS) entry which is preliminary data.</text>
</comment>
<evidence type="ECO:0000256" key="1">
    <source>
        <dbReference type="ARBA" id="ARBA00022741"/>
    </source>
</evidence>
<dbReference type="Pfam" id="PF00069">
    <property type="entry name" value="Pkinase"/>
    <property type="match status" value="1"/>
</dbReference>
<dbReference type="Gene3D" id="1.20.5.340">
    <property type="match status" value="1"/>
</dbReference>
<dbReference type="InterPro" id="IPR011009">
    <property type="entry name" value="Kinase-like_dom_sf"/>
</dbReference>